<feature type="domain" description="DDH" evidence="1">
    <location>
        <begin position="20"/>
        <end position="159"/>
    </location>
</feature>
<dbReference type="GO" id="GO:0003676">
    <property type="term" value="F:nucleic acid binding"/>
    <property type="evidence" value="ECO:0007669"/>
    <property type="project" value="InterPro"/>
</dbReference>
<dbReference type="InterPro" id="IPR038763">
    <property type="entry name" value="DHH_sf"/>
</dbReference>
<dbReference type="EMBL" id="LQNT01000001">
    <property type="protein sequence ID" value="KZE39816.1"/>
    <property type="molecule type" value="Genomic_DNA"/>
</dbReference>
<comment type="caution">
    <text evidence="3">The sequence shown here is derived from an EMBL/GenBank/DDBJ whole genome shotgun (WGS) entry which is preliminary data.</text>
</comment>
<protein>
    <submittedName>
        <fullName evidence="3">Oligoribonuclease</fullName>
    </submittedName>
</protein>
<dbReference type="Pfam" id="PF02272">
    <property type="entry name" value="DHHA1"/>
    <property type="match status" value="1"/>
</dbReference>
<sequence length="316" mass="34670">MEGIGLKRQIIDTIERYDTIIIHRHVRPDPDAYGSQLGLKTLILDNYPGKQVYAAGDHDFSLDYLGRPDEVTEPLYEGALVIVTDTANTERIDGSHYGKGAELLKIDHHPDDDTYGSKRWVEPDASATSELIYRLFKEGEQSRGWRMSVGAARLLYAGIIGDTGRFLHPSAGPETFLAAAELVSHGFDRPSLHNAMYEMDAPLLRLNGYILQNLEVDNGVGVVKITSETMDEFGVTASDTAKLVGVPGAVKGLICWVFQVEEEDQIRLRFRSKGPVVNDLARRFGGGGHALAAGASAADWEEAERAAEALRELCSN</sequence>
<evidence type="ECO:0000313" key="4">
    <source>
        <dbReference type="Proteomes" id="UP000076490"/>
    </source>
</evidence>
<dbReference type="Pfam" id="PF01368">
    <property type="entry name" value="DHH"/>
    <property type="match status" value="1"/>
</dbReference>
<feature type="domain" description="DHHA1" evidence="2">
    <location>
        <begin position="232"/>
        <end position="315"/>
    </location>
</feature>
<dbReference type="Gene3D" id="3.10.310.30">
    <property type="match status" value="1"/>
</dbReference>
<dbReference type="InterPro" id="IPR003156">
    <property type="entry name" value="DHHA1_dom"/>
</dbReference>
<dbReference type="SUPFAM" id="SSF64182">
    <property type="entry name" value="DHH phosphoesterases"/>
    <property type="match status" value="1"/>
</dbReference>
<evidence type="ECO:0000259" key="2">
    <source>
        <dbReference type="Pfam" id="PF02272"/>
    </source>
</evidence>
<dbReference type="PANTHER" id="PTHR47618:SF1">
    <property type="entry name" value="BIFUNCTIONAL OLIGORIBONUCLEASE AND PAP PHOSPHATASE NRNA"/>
    <property type="match status" value="1"/>
</dbReference>
<accession>A0A163G6R8</accession>
<organism evidence="3 4">
    <name type="scientific">Bhargavaea cecembensis</name>
    <dbReference type="NCBI Taxonomy" id="394098"/>
    <lineage>
        <taxon>Bacteria</taxon>
        <taxon>Bacillati</taxon>
        <taxon>Bacillota</taxon>
        <taxon>Bacilli</taxon>
        <taxon>Bacillales</taxon>
        <taxon>Caryophanaceae</taxon>
        <taxon>Bhargavaea</taxon>
    </lineage>
</organism>
<dbReference type="AlphaFoldDB" id="A0A163G6R8"/>
<dbReference type="InterPro" id="IPR001667">
    <property type="entry name" value="DDH_dom"/>
</dbReference>
<name>A0A163G6R8_9BACL</name>
<reference evidence="3 4" key="1">
    <citation type="submission" date="2016-01" db="EMBL/GenBank/DDBJ databases">
        <title>Whole genome sequencing of Bhargavaea cecembensis T14.</title>
        <authorList>
            <person name="Hong K.W."/>
        </authorList>
    </citation>
    <scope>NUCLEOTIDE SEQUENCE [LARGE SCALE GENOMIC DNA]</scope>
    <source>
        <strain evidence="3 4">T14</strain>
    </source>
</reference>
<evidence type="ECO:0000313" key="3">
    <source>
        <dbReference type="EMBL" id="KZE39816.1"/>
    </source>
</evidence>
<dbReference type="PANTHER" id="PTHR47618">
    <property type="entry name" value="BIFUNCTIONAL OLIGORIBONUCLEASE AND PAP PHOSPHATASE NRNA"/>
    <property type="match status" value="1"/>
</dbReference>
<dbReference type="InterPro" id="IPR051319">
    <property type="entry name" value="Oligoribo/pAp-PDE_c-di-AMP_PDE"/>
</dbReference>
<dbReference type="Proteomes" id="UP000076490">
    <property type="component" value="Unassembled WGS sequence"/>
</dbReference>
<evidence type="ECO:0000259" key="1">
    <source>
        <dbReference type="Pfam" id="PF01368"/>
    </source>
</evidence>
<gene>
    <name evidence="3" type="ORF">AV656_00540</name>
</gene>
<proteinExistence type="predicted"/>
<dbReference type="Gene3D" id="3.90.1640.10">
    <property type="entry name" value="inorganic pyrophosphatase (n-terminal core)"/>
    <property type="match status" value="1"/>
</dbReference>